<evidence type="ECO:0000256" key="2">
    <source>
        <dbReference type="SAM" id="SignalP"/>
    </source>
</evidence>
<name>A0ABY7S1C7_9FLAO</name>
<evidence type="ECO:0000313" key="5">
    <source>
        <dbReference type="Proteomes" id="UP001202717"/>
    </source>
</evidence>
<dbReference type="Gene3D" id="2.60.40.10">
    <property type="entry name" value="Immunoglobulins"/>
    <property type="match status" value="3"/>
</dbReference>
<proteinExistence type="inferred from homology"/>
<dbReference type="Proteomes" id="UP001202717">
    <property type="component" value="Chromosome"/>
</dbReference>
<gene>
    <name evidence="4" type="ORF">MUN68_005455</name>
</gene>
<dbReference type="Pfam" id="PF16561">
    <property type="entry name" value="AMPK1_CBM"/>
    <property type="match status" value="2"/>
</dbReference>
<feature type="signal peptide" evidence="2">
    <location>
        <begin position="1"/>
        <end position="22"/>
    </location>
</feature>
<dbReference type="CDD" id="cd02859">
    <property type="entry name" value="E_set_AMPKbeta_like_N"/>
    <property type="match status" value="3"/>
</dbReference>
<dbReference type="InterPro" id="IPR014756">
    <property type="entry name" value="Ig_E-set"/>
</dbReference>
<dbReference type="InterPro" id="IPR032640">
    <property type="entry name" value="AMPK1_CBM"/>
</dbReference>
<protein>
    <submittedName>
        <fullName evidence="4">Glycogen-binding domain-containing protein</fullName>
    </submittedName>
</protein>
<accession>A0ABY7S1C7</accession>
<evidence type="ECO:0000256" key="1">
    <source>
        <dbReference type="ARBA" id="ARBA00010926"/>
    </source>
</evidence>
<organism evidence="4 5">
    <name type="scientific">Psychroserpens ponticola</name>
    <dbReference type="NCBI Taxonomy" id="2932268"/>
    <lineage>
        <taxon>Bacteria</taxon>
        <taxon>Pseudomonadati</taxon>
        <taxon>Bacteroidota</taxon>
        <taxon>Flavobacteriia</taxon>
        <taxon>Flavobacteriales</taxon>
        <taxon>Flavobacteriaceae</taxon>
        <taxon>Psychroserpens</taxon>
    </lineage>
</organism>
<dbReference type="PANTHER" id="PTHR10343:SF84">
    <property type="entry name" value="5'-AMP-ACTIVATED PROTEIN KINASE SUBUNIT BETA-1"/>
    <property type="match status" value="1"/>
</dbReference>
<feature type="domain" description="AMP-activated protein kinase glycogen-binding" evidence="3">
    <location>
        <begin position="248"/>
        <end position="321"/>
    </location>
</feature>
<dbReference type="SUPFAM" id="SSF81296">
    <property type="entry name" value="E set domains"/>
    <property type="match status" value="3"/>
</dbReference>
<keyword evidence="5" id="KW-1185">Reference proteome</keyword>
<feature type="chain" id="PRO_5046133547" evidence="2">
    <location>
        <begin position="23"/>
        <end position="322"/>
    </location>
</feature>
<feature type="domain" description="AMP-activated protein kinase glycogen-binding" evidence="3">
    <location>
        <begin position="164"/>
        <end position="236"/>
    </location>
</feature>
<dbReference type="InterPro" id="IPR050827">
    <property type="entry name" value="CRP1_MDG1_kinase"/>
</dbReference>
<dbReference type="RefSeq" id="WP_249995655.1">
    <property type="nucleotide sequence ID" value="NZ_CP116221.1"/>
</dbReference>
<reference evidence="4 5" key="1">
    <citation type="submission" date="2023-01" db="EMBL/GenBank/DDBJ databases">
        <title>Psychroserpens ponticola sp. nov., isolated from seawater.</title>
        <authorList>
            <person name="Kristyanto S."/>
            <person name="Jung J."/>
            <person name="Kim J.M."/>
            <person name="Jeon C.O."/>
        </authorList>
    </citation>
    <scope>NUCLEOTIDE SEQUENCE [LARGE SCALE GENOMIC DNA]</scope>
    <source>
        <strain evidence="4 5">MSW6</strain>
    </source>
</reference>
<comment type="similarity">
    <text evidence="1">Belongs to the 5'-AMP-activated protein kinase beta subunit family.</text>
</comment>
<dbReference type="PANTHER" id="PTHR10343">
    <property type="entry name" value="5'-AMP-ACTIVATED PROTEIN KINASE , BETA SUBUNIT"/>
    <property type="match status" value="1"/>
</dbReference>
<sequence>MKLKSLYTFILFFVIAMSSVFAQNQKGYTIEDDEVVFTFLRSDYETLSHDQAGNRISFDDLTVENVVVSGEFNNWSKYDWQMTKIDKNTYQLRKPLNKFEGEFTWQFKFIVNNEYWAEPNKNAPNTVDAIDKNGAHLHVYNLKMYAKAYPSKNGNVRFRLRGYKDAEHVIVAGSFNKWDEHLFKMYKIEKGWELKVQMKPGNYEYRFIVDGIWMEDPSNPDKVRNEFYEFNSRINVGKYETFLLKGYQDAKSVILSGSFNDWNENNLEMTKTKNGYWKYRLPLAAGKHHYKFIIDGNWILDPDNSVKEYDGEGNVNSVCMIK</sequence>
<evidence type="ECO:0000259" key="3">
    <source>
        <dbReference type="Pfam" id="PF16561"/>
    </source>
</evidence>
<dbReference type="InterPro" id="IPR013783">
    <property type="entry name" value="Ig-like_fold"/>
</dbReference>
<keyword evidence="2" id="KW-0732">Signal</keyword>
<evidence type="ECO:0000313" key="4">
    <source>
        <dbReference type="EMBL" id="WCO02938.1"/>
    </source>
</evidence>
<dbReference type="EMBL" id="CP116221">
    <property type="protein sequence ID" value="WCO02938.1"/>
    <property type="molecule type" value="Genomic_DNA"/>
</dbReference>